<reference evidence="2" key="1">
    <citation type="submission" date="2019-11" db="EMBL/GenBank/DDBJ databases">
        <authorList>
            <person name="Feng L."/>
        </authorList>
    </citation>
    <scope>NUCLEOTIDE SEQUENCE</scope>
    <source>
        <strain evidence="2">VrattiLFYP33</strain>
    </source>
</reference>
<evidence type="ECO:0000313" key="2">
    <source>
        <dbReference type="EMBL" id="VYT85855.1"/>
    </source>
</evidence>
<organism evidence="2">
    <name type="scientific">Veillonella ratti</name>
    <dbReference type="NCBI Taxonomy" id="103892"/>
    <lineage>
        <taxon>Bacteria</taxon>
        <taxon>Bacillati</taxon>
        <taxon>Bacillota</taxon>
        <taxon>Negativicutes</taxon>
        <taxon>Veillonellales</taxon>
        <taxon>Veillonellaceae</taxon>
        <taxon>Veillonella</taxon>
    </lineage>
</organism>
<name>A0A6N3A1C7_9FIRM</name>
<keyword evidence="1" id="KW-0812">Transmembrane</keyword>
<dbReference type="AlphaFoldDB" id="A0A6N3A1C7"/>
<proteinExistence type="predicted"/>
<keyword evidence="1" id="KW-0472">Membrane</keyword>
<accession>A0A6N3A1C7</accession>
<keyword evidence="1" id="KW-1133">Transmembrane helix</keyword>
<feature type="transmembrane region" description="Helical" evidence="1">
    <location>
        <begin position="6"/>
        <end position="27"/>
    </location>
</feature>
<sequence length="182" mass="19921">MENKRLHYVLYAVIAVVLIIVCVGYYVNSNQKETVPKVVPQSTMAKPEVLAKDIKITPKQADTVVHEIAKAKPVISYIVKASTVTQAAEKTAKVIEAKSPELPVVAVTPSDRTVVVANEDKQTVDVYKISLDKPHKIKTGVTVLNDKIYPTVGYQAGRVEGLVQFDGTKIKGATVMYTVAQW</sequence>
<dbReference type="EMBL" id="CACRUX010000021">
    <property type="protein sequence ID" value="VYT85855.1"/>
    <property type="molecule type" value="Genomic_DNA"/>
</dbReference>
<gene>
    <name evidence="2" type="ORF">VRLFYP33_00629</name>
</gene>
<dbReference type="RefSeq" id="WP_156704297.1">
    <property type="nucleotide sequence ID" value="NZ_CACRUX010000021.1"/>
</dbReference>
<protein>
    <submittedName>
        <fullName evidence="2">Uncharacterized protein</fullName>
    </submittedName>
</protein>
<evidence type="ECO:0000256" key="1">
    <source>
        <dbReference type="SAM" id="Phobius"/>
    </source>
</evidence>